<keyword evidence="2" id="KW-1185">Reference proteome</keyword>
<accession>D7E4A3</accession>
<evidence type="ECO:0000313" key="2">
    <source>
        <dbReference type="Proteomes" id="UP000001511"/>
    </source>
</evidence>
<name>D7E4A3_NOSA0</name>
<proteinExistence type="predicted"/>
<dbReference type="HOGENOM" id="CLU_3202697_0_0_3"/>
<dbReference type="STRING" id="551115.Aazo_3786"/>
<reference evidence="1 2" key="1">
    <citation type="journal article" date="2010" name="PLoS ONE">
        <title>Genome erosion in a nitrogen-fixing vertically transmitted endosymbiotic multicellular cyanobacterium.</title>
        <authorList>
            <person name="Ran L."/>
            <person name="Larsson J."/>
            <person name="Vigil-Stenman T."/>
            <person name="Nylander J.A."/>
            <person name="Ininbergs K."/>
            <person name="Zheng W.W."/>
            <person name="Lapidus A."/>
            <person name="Lowry S."/>
            <person name="Haselkorn R."/>
            <person name="Bergman B."/>
        </authorList>
    </citation>
    <scope>NUCLEOTIDE SEQUENCE [LARGE SCALE GENOMIC DNA]</scope>
    <source>
        <strain evidence="1 2">0708</strain>
    </source>
</reference>
<dbReference type="KEGG" id="naz:Aazo_3786"/>
<evidence type="ECO:0000313" key="1">
    <source>
        <dbReference type="EMBL" id="ADI65321.1"/>
    </source>
</evidence>
<protein>
    <submittedName>
        <fullName evidence="1">Uncharacterized protein</fullName>
    </submittedName>
</protein>
<dbReference type="EMBL" id="CP002059">
    <property type="protein sequence ID" value="ADI65321.1"/>
    <property type="molecule type" value="Genomic_DNA"/>
</dbReference>
<organism evidence="1 2">
    <name type="scientific">Nostoc azollae (strain 0708)</name>
    <name type="common">Anabaena azollae (strain 0708)</name>
    <dbReference type="NCBI Taxonomy" id="551115"/>
    <lineage>
        <taxon>Bacteria</taxon>
        <taxon>Bacillati</taxon>
        <taxon>Cyanobacteriota</taxon>
        <taxon>Cyanophyceae</taxon>
        <taxon>Nostocales</taxon>
        <taxon>Nostocaceae</taxon>
        <taxon>Trichormus</taxon>
    </lineage>
</organism>
<dbReference type="AlphaFoldDB" id="D7E4A3"/>
<dbReference type="Proteomes" id="UP000001511">
    <property type="component" value="Chromosome"/>
</dbReference>
<gene>
    <name evidence="1" type="ordered locus">Aazo_3786</name>
</gene>
<sequence length="45" mass="5294">MRTQCGVRSSCVNHAKAQNIRLHQDMETWEQNEKIELNHSILEKS</sequence>